<keyword evidence="1" id="KW-0472">Membrane</keyword>
<keyword evidence="1" id="KW-0812">Transmembrane</keyword>
<dbReference type="InterPro" id="IPR032816">
    <property type="entry name" value="VTT_dom"/>
</dbReference>
<evidence type="ECO:0000313" key="4">
    <source>
        <dbReference type="Proteomes" id="UP000070184"/>
    </source>
</evidence>
<keyword evidence="1" id="KW-1133">Transmembrane helix</keyword>
<feature type="domain" description="VTT" evidence="2">
    <location>
        <begin position="30"/>
        <end position="146"/>
    </location>
</feature>
<keyword evidence="4" id="KW-1185">Reference proteome</keyword>
<reference evidence="3 4" key="1">
    <citation type="journal article" date="2016" name="Sci. Rep.">
        <title>Metabolic traits of an uncultured archaeal lineage -MSBL1- from brine pools of the Red Sea.</title>
        <authorList>
            <person name="Mwirichia R."/>
            <person name="Alam I."/>
            <person name="Rashid M."/>
            <person name="Vinu M."/>
            <person name="Ba-Alawi W."/>
            <person name="Anthony Kamau A."/>
            <person name="Kamanda Ngugi D."/>
            <person name="Goker M."/>
            <person name="Klenk H.P."/>
            <person name="Bajic V."/>
            <person name="Stingl U."/>
        </authorList>
    </citation>
    <scope>NUCLEOTIDE SEQUENCE [LARGE SCALE GENOMIC DNA]</scope>
    <source>
        <strain evidence="3">SCGC-AAA259B11</strain>
    </source>
</reference>
<organism evidence="3 4">
    <name type="scientific">candidate division MSBL1 archaeon SCGC-AAA259B11</name>
    <dbReference type="NCBI Taxonomy" id="1698260"/>
    <lineage>
        <taxon>Archaea</taxon>
        <taxon>Methanobacteriati</taxon>
        <taxon>Methanobacteriota</taxon>
        <taxon>candidate division MSBL1</taxon>
    </lineage>
</organism>
<gene>
    <name evidence="3" type="ORF">AKJ61_01675</name>
</gene>
<comment type="caution">
    <text evidence="3">The sequence shown here is derived from an EMBL/GenBank/DDBJ whole genome shotgun (WGS) entry which is preliminary data.</text>
</comment>
<accession>A0A133U737</accession>
<feature type="transmembrane region" description="Helical" evidence="1">
    <location>
        <begin position="156"/>
        <end position="174"/>
    </location>
</feature>
<protein>
    <recommendedName>
        <fullName evidence="2">VTT domain-containing protein</fullName>
    </recommendedName>
</protein>
<dbReference type="EMBL" id="LHXK01000015">
    <property type="protein sequence ID" value="KXA90014.1"/>
    <property type="molecule type" value="Genomic_DNA"/>
</dbReference>
<evidence type="ECO:0000313" key="3">
    <source>
        <dbReference type="EMBL" id="KXA90014.1"/>
    </source>
</evidence>
<proteinExistence type="predicted"/>
<evidence type="ECO:0000259" key="2">
    <source>
        <dbReference type="Pfam" id="PF09335"/>
    </source>
</evidence>
<dbReference type="PANTHER" id="PTHR42709">
    <property type="entry name" value="ALKALINE PHOSPHATASE LIKE PROTEIN"/>
    <property type="match status" value="1"/>
</dbReference>
<evidence type="ECO:0000256" key="1">
    <source>
        <dbReference type="SAM" id="Phobius"/>
    </source>
</evidence>
<dbReference type="GO" id="GO:0005886">
    <property type="term" value="C:plasma membrane"/>
    <property type="evidence" value="ECO:0007669"/>
    <property type="project" value="TreeGrafter"/>
</dbReference>
<sequence>MAWLDFLVAFGYPGMFLLNFLGASSIVFPIPYTPALIAAGATGSFHPFLLAIVAGLGSGLGEFVGYGAGYAGRSIVGEGYERKFEAMLKIFNKYGTPAIFVFALTPLPDDLLFIPLGLARYEFIKAFIPCVLGKFLMALILIYIGKTAGWFIGQSWISAFITGIILIIIMYIIFRLDWVKIAERFA</sequence>
<feature type="transmembrane region" description="Helical" evidence="1">
    <location>
        <begin position="6"/>
        <end position="28"/>
    </location>
</feature>
<dbReference type="Proteomes" id="UP000070184">
    <property type="component" value="Unassembled WGS sequence"/>
</dbReference>
<dbReference type="PANTHER" id="PTHR42709:SF10">
    <property type="entry name" value="SNARE ASSOCIATED GOLGI PROTEIN"/>
    <property type="match status" value="1"/>
</dbReference>
<dbReference type="Pfam" id="PF09335">
    <property type="entry name" value="VTT_dom"/>
    <property type="match status" value="1"/>
</dbReference>
<feature type="transmembrane region" description="Helical" evidence="1">
    <location>
        <begin position="94"/>
        <end position="114"/>
    </location>
</feature>
<dbReference type="AlphaFoldDB" id="A0A133U737"/>
<feature type="transmembrane region" description="Helical" evidence="1">
    <location>
        <begin position="126"/>
        <end position="144"/>
    </location>
</feature>
<dbReference type="InterPro" id="IPR051311">
    <property type="entry name" value="DedA_domain"/>
</dbReference>
<name>A0A133U737_9EURY</name>